<dbReference type="Proteomes" id="UP000441754">
    <property type="component" value="Unassembled WGS sequence"/>
</dbReference>
<gene>
    <name evidence="1" type="ORF">GJJ30_22165</name>
</gene>
<name>A0A7K0EQE5_9BACT</name>
<evidence type="ECO:0000313" key="2">
    <source>
        <dbReference type="Proteomes" id="UP000441754"/>
    </source>
</evidence>
<evidence type="ECO:0000313" key="1">
    <source>
        <dbReference type="EMBL" id="MRS64019.1"/>
    </source>
</evidence>
<dbReference type="RefSeq" id="WP_154177391.1">
    <property type="nucleotide sequence ID" value="NZ_WJXZ01000014.1"/>
</dbReference>
<organism evidence="1 2">
    <name type="scientific">Larkinella terrae</name>
    <dbReference type="NCBI Taxonomy" id="2025311"/>
    <lineage>
        <taxon>Bacteria</taxon>
        <taxon>Pseudomonadati</taxon>
        <taxon>Bacteroidota</taxon>
        <taxon>Cytophagia</taxon>
        <taxon>Cytophagales</taxon>
        <taxon>Spirosomataceae</taxon>
        <taxon>Larkinella</taxon>
    </lineage>
</organism>
<keyword evidence="2" id="KW-1185">Reference proteome</keyword>
<reference evidence="1 2" key="1">
    <citation type="journal article" date="2018" name="Antonie Van Leeuwenhoek">
        <title>Larkinella terrae sp. nov., isolated from soil on Jeju Island, South Korea.</title>
        <authorList>
            <person name="Ten L.N."/>
            <person name="Jeon J."/>
            <person name="Park S.J."/>
            <person name="Park S."/>
            <person name="Lee S.Y."/>
            <person name="Kim M.K."/>
            <person name="Jung H.Y."/>
        </authorList>
    </citation>
    <scope>NUCLEOTIDE SEQUENCE [LARGE SCALE GENOMIC DNA]</scope>
    <source>
        <strain evidence="1 2">KCTC 52001</strain>
    </source>
</reference>
<dbReference type="OrthoDB" id="960279at2"/>
<proteinExistence type="predicted"/>
<protein>
    <submittedName>
        <fullName evidence="1">Uncharacterized protein</fullName>
    </submittedName>
</protein>
<comment type="caution">
    <text evidence="1">The sequence shown here is derived from an EMBL/GenBank/DDBJ whole genome shotgun (WGS) entry which is preliminary data.</text>
</comment>
<dbReference type="AlphaFoldDB" id="A0A7K0EQE5"/>
<accession>A0A7K0EQE5</accession>
<dbReference type="EMBL" id="WJXZ01000014">
    <property type="protein sequence ID" value="MRS64019.1"/>
    <property type="molecule type" value="Genomic_DNA"/>
</dbReference>
<sequence>MATPDFSALPTADELAGRLDDFRTTIKNAIVKVVTELGDEADASDFDLRFLPLTLNEFDLEITSLTLNDDDVDPLTIRFGDDSDVELDELATDDLIALYQVVTDEAAENQDDED</sequence>